<comment type="caution">
    <text evidence="2">The sequence shown here is derived from an EMBL/GenBank/DDBJ whole genome shotgun (WGS) entry which is preliminary data.</text>
</comment>
<dbReference type="InterPro" id="IPR036388">
    <property type="entry name" value="WH-like_DNA-bd_sf"/>
</dbReference>
<dbReference type="SMART" id="SM00347">
    <property type="entry name" value="HTH_MARR"/>
    <property type="match status" value="1"/>
</dbReference>
<dbReference type="Pfam" id="PF12802">
    <property type="entry name" value="MarR_2"/>
    <property type="match status" value="1"/>
</dbReference>
<dbReference type="PRINTS" id="PR00598">
    <property type="entry name" value="HTHMARR"/>
</dbReference>
<evidence type="ECO:0000259" key="1">
    <source>
        <dbReference type="PROSITE" id="PS50995"/>
    </source>
</evidence>
<dbReference type="SUPFAM" id="SSF46785">
    <property type="entry name" value="Winged helix' DNA-binding domain"/>
    <property type="match status" value="1"/>
</dbReference>
<evidence type="ECO:0000313" key="3">
    <source>
        <dbReference type="Proteomes" id="UP000681341"/>
    </source>
</evidence>
<dbReference type="RefSeq" id="WP_208498587.1">
    <property type="nucleotide sequence ID" value="NZ_JAGFNP010000012.1"/>
</dbReference>
<dbReference type="PANTHER" id="PTHR33164:SF107">
    <property type="entry name" value="TRANSCRIPTIONAL REGULATORY PROTEIN"/>
    <property type="match status" value="1"/>
</dbReference>
<keyword evidence="3" id="KW-1185">Reference proteome</keyword>
<dbReference type="InterPro" id="IPR036390">
    <property type="entry name" value="WH_DNA-bd_sf"/>
</dbReference>
<dbReference type="PANTHER" id="PTHR33164">
    <property type="entry name" value="TRANSCRIPTIONAL REGULATOR, MARR FAMILY"/>
    <property type="match status" value="1"/>
</dbReference>
<dbReference type="EMBL" id="JAGFNP010000012">
    <property type="protein sequence ID" value="MBO3734965.1"/>
    <property type="molecule type" value="Genomic_DNA"/>
</dbReference>
<evidence type="ECO:0000313" key="2">
    <source>
        <dbReference type="EMBL" id="MBO3734965.1"/>
    </source>
</evidence>
<name>A0ABS3U854_9ACTN</name>
<gene>
    <name evidence="2" type="ORF">J5V16_19220</name>
</gene>
<sequence length="162" mass="17375">MEEHAGEPMSMGTALVRTAFLVDAVYADSVREFDLTMAQAQLLCVLIARPFGMFELAKTLNLAKSSISGLVDRSEKNGLVRREADPADGRAFRVALTEKGAQLAEQFHDETVKRVAELPLGLSAAEQEVLAGLLSRVVVDNHVPVVFTDSGCPSANQTCAEG</sequence>
<organism evidence="2 3">
    <name type="scientific">Glycomyces niveus</name>
    <dbReference type="NCBI Taxonomy" id="2820287"/>
    <lineage>
        <taxon>Bacteria</taxon>
        <taxon>Bacillati</taxon>
        <taxon>Actinomycetota</taxon>
        <taxon>Actinomycetes</taxon>
        <taxon>Glycomycetales</taxon>
        <taxon>Glycomycetaceae</taxon>
        <taxon>Glycomyces</taxon>
    </lineage>
</organism>
<dbReference type="PROSITE" id="PS50995">
    <property type="entry name" value="HTH_MARR_2"/>
    <property type="match status" value="1"/>
</dbReference>
<feature type="domain" description="HTH marR-type" evidence="1">
    <location>
        <begin position="8"/>
        <end position="139"/>
    </location>
</feature>
<dbReference type="InterPro" id="IPR039422">
    <property type="entry name" value="MarR/SlyA-like"/>
</dbReference>
<reference evidence="2 3" key="1">
    <citation type="submission" date="2021-03" db="EMBL/GenBank/DDBJ databases">
        <title>Glycomyces sp. nov., a novel actinomycete isolated from soil.</title>
        <authorList>
            <person name="Yang X."/>
            <person name="Xu X."/>
        </authorList>
    </citation>
    <scope>NUCLEOTIDE SEQUENCE [LARGE SCALE GENOMIC DNA]</scope>
    <source>
        <strain evidence="2 3">NEAU-S30</strain>
    </source>
</reference>
<proteinExistence type="predicted"/>
<accession>A0ABS3U854</accession>
<dbReference type="InterPro" id="IPR000835">
    <property type="entry name" value="HTH_MarR-typ"/>
</dbReference>
<dbReference type="Gene3D" id="1.10.10.10">
    <property type="entry name" value="Winged helix-like DNA-binding domain superfamily/Winged helix DNA-binding domain"/>
    <property type="match status" value="1"/>
</dbReference>
<dbReference type="Proteomes" id="UP000681341">
    <property type="component" value="Unassembled WGS sequence"/>
</dbReference>
<protein>
    <submittedName>
        <fullName evidence="2">MarR family transcriptional regulator</fullName>
    </submittedName>
</protein>